<gene>
    <name evidence="1" type="ORF">ANN_11246</name>
</gene>
<reference evidence="1 2" key="1">
    <citation type="journal article" date="2022" name="Allergy">
        <title>Genome assembly and annotation of Periplaneta americana reveal a comprehensive cockroach allergen profile.</title>
        <authorList>
            <person name="Wang L."/>
            <person name="Xiong Q."/>
            <person name="Saelim N."/>
            <person name="Wang L."/>
            <person name="Nong W."/>
            <person name="Wan A.T."/>
            <person name="Shi M."/>
            <person name="Liu X."/>
            <person name="Cao Q."/>
            <person name="Hui J.H.L."/>
            <person name="Sookrung N."/>
            <person name="Leung T.F."/>
            <person name="Tungtrongchitr A."/>
            <person name="Tsui S.K.W."/>
        </authorList>
    </citation>
    <scope>NUCLEOTIDE SEQUENCE [LARGE SCALE GENOMIC DNA]</scope>
    <source>
        <strain evidence="1">PWHHKU_190912</strain>
    </source>
</reference>
<evidence type="ECO:0000313" key="1">
    <source>
        <dbReference type="EMBL" id="KAJ4441391.1"/>
    </source>
</evidence>
<protein>
    <submittedName>
        <fullName evidence="1">Uncharacterized protein</fullName>
    </submittedName>
</protein>
<accession>A0ABQ8T5X4</accession>
<name>A0ABQ8T5X4_PERAM</name>
<keyword evidence="2" id="KW-1185">Reference proteome</keyword>
<organism evidence="1 2">
    <name type="scientific">Periplaneta americana</name>
    <name type="common">American cockroach</name>
    <name type="synonym">Blatta americana</name>
    <dbReference type="NCBI Taxonomy" id="6978"/>
    <lineage>
        <taxon>Eukaryota</taxon>
        <taxon>Metazoa</taxon>
        <taxon>Ecdysozoa</taxon>
        <taxon>Arthropoda</taxon>
        <taxon>Hexapoda</taxon>
        <taxon>Insecta</taxon>
        <taxon>Pterygota</taxon>
        <taxon>Neoptera</taxon>
        <taxon>Polyneoptera</taxon>
        <taxon>Dictyoptera</taxon>
        <taxon>Blattodea</taxon>
        <taxon>Blattoidea</taxon>
        <taxon>Blattidae</taxon>
        <taxon>Blattinae</taxon>
        <taxon>Periplaneta</taxon>
    </lineage>
</organism>
<dbReference type="EMBL" id="JAJSOF020000015">
    <property type="protein sequence ID" value="KAJ4441391.1"/>
    <property type="molecule type" value="Genomic_DNA"/>
</dbReference>
<dbReference type="Proteomes" id="UP001148838">
    <property type="component" value="Unassembled WGS sequence"/>
</dbReference>
<sequence length="148" mass="17007">MGKEHGHYDEMKRNELKHLECGCGEERIPTRDTILRWVASFRITDSTLKKKSPGRNSIALKLYEARRVVAYIAYVVYKRSSEWYNVTFLEQRVSPANRDYKEWTLRFGTFDVAGPISMAFKPARASDSAFSLELALTSHQLAVDTAEI</sequence>
<evidence type="ECO:0000313" key="2">
    <source>
        <dbReference type="Proteomes" id="UP001148838"/>
    </source>
</evidence>
<comment type="caution">
    <text evidence="1">The sequence shown here is derived from an EMBL/GenBank/DDBJ whole genome shotgun (WGS) entry which is preliminary data.</text>
</comment>
<proteinExistence type="predicted"/>